<dbReference type="InterPro" id="IPR029058">
    <property type="entry name" value="AB_hydrolase_fold"/>
</dbReference>
<sequence>QPKQVVNLNWNWVVNLTVFSRHSFGGYEAAYIMGRSRLFKTAIIGAPMVDLESAYLTLDGHGQSNMWRFEDGQVRITAPFYSSEFKDNEVLGRAKDYASPVLIWTGTADKQLDWKHSMKLQSALWRLGKKSTMLVYPEEEHVLMDKKNQLDLSQKVRDWLEFYLRDGKRKEWMGMQ</sequence>
<dbReference type="InterPro" id="IPR001375">
    <property type="entry name" value="Peptidase_S9_cat"/>
</dbReference>
<dbReference type="EMBL" id="RQVR01000003">
    <property type="protein sequence ID" value="RRJ93353.1"/>
    <property type="molecule type" value="Genomic_DNA"/>
</dbReference>
<dbReference type="GO" id="GO:0006508">
    <property type="term" value="P:proteolysis"/>
    <property type="evidence" value="ECO:0007669"/>
    <property type="project" value="InterPro"/>
</dbReference>
<dbReference type="GO" id="GO:0008236">
    <property type="term" value="F:serine-type peptidase activity"/>
    <property type="evidence" value="ECO:0007669"/>
    <property type="project" value="InterPro"/>
</dbReference>
<dbReference type="Proteomes" id="UP000271937">
    <property type="component" value="Unassembled WGS sequence"/>
</dbReference>
<dbReference type="OrthoDB" id="9812921at2"/>
<accession>A0A3P3WKB5</accession>
<dbReference type="AlphaFoldDB" id="A0A3P3WKB5"/>
<reference evidence="2 3" key="1">
    <citation type="submission" date="2018-11" db="EMBL/GenBank/DDBJ databases">
        <title>Flavobacterium sp. nov., YIM 102600 draft genome.</title>
        <authorList>
            <person name="Li G."/>
            <person name="Jiang Y."/>
        </authorList>
    </citation>
    <scope>NUCLEOTIDE SEQUENCE [LARGE SCALE GENOMIC DNA]</scope>
    <source>
        <strain evidence="2 3">YIM 102600</strain>
    </source>
</reference>
<gene>
    <name evidence="2" type="ORF">EG849_03325</name>
</gene>
<dbReference type="Pfam" id="PF00326">
    <property type="entry name" value="Peptidase_S9"/>
    <property type="match status" value="1"/>
</dbReference>
<organism evidence="2 3">
    <name type="scientific">Flavobacterium macacae</name>
    <dbReference type="NCBI Taxonomy" id="2488993"/>
    <lineage>
        <taxon>Bacteria</taxon>
        <taxon>Pseudomonadati</taxon>
        <taxon>Bacteroidota</taxon>
        <taxon>Flavobacteriia</taxon>
        <taxon>Flavobacteriales</taxon>
        <taxon>Flavobacteriaceae</taxon>
        <taxon>Flavobacterium</taxon>
    </lineage>
</organism>
<keyword evidence="3" id="KW-1185">Reference proteome</keyword>
<feature type="domain" description="Peptidase S9 prolyl oligopeptidase catalytic" evidence="1">
    <location>
        <begin position="22"/>
        <end position="164"/>
    </location>
</feature>
<evidence type="ECO:0000313" key="2">
    <source>
        <dbReference type="EMBL" id="RRJ93353.1"/>
    </source>
</evidence>
<comment type="caution">
    <text evidence="2">The sequence shown here is derived from an EMBL/GenBank/DDBJ whole genome shotgun (WGS) entry which is preliminary data.</text>
</comment>
<dbReference type="RefSeq" id="WP_148096052.1">
    <property type="nucleotide sequence ID" value="NZ_RQVR01000003.1"/>
</dbReference>
<name>A0A3P3WKB5_9FLAO</name>
<evidence type="ECO:0000259" key="1">
    <source>
        <dbReference type="Pfam" id="PF00326"/>
    </source>
</evidence>
<evidence type="ECO:0000313" key="3">
    <source>
        <dbReference type="Proteomes" id="UP000271937"/>
    </source>
</evidence>
<dbReference type="SUPFAM" id="SSF53474">
    <property type="entry name" value="alpha/beta-Hydrolases"/>
    <property type="match status" value="1"/>
</dbReference>
<proteinExistence type="predicted"/>
<protein>
    <recommendedName>
        <fullName evidence="1">Peptidase S9 prolyl oligopeptidase catalytic domain-containing protein</fullName>
    </recommendedName>
</protein>
<feature type="non-terminal residue" evidence="2">
    <location>
        <position position="1"/>
    </location>
</feature>
<dbReference type="Gene3D" id="3.40.50.1820">
    <property type="entry name" value="alpha/beta hydrolase"/>
    <property type="match status" value="1"/>
</dbReference>